<evidence type="ECO:0000313" key="2">
    <source>
        <dbReference type="EMBL" id="NIG61969.1"/>
    </source>
</evidence>
<dbReference type="Pfam" id="PF12612">
    <property type="entry name" value="TFCD_C"/>
    <property type="match status" value="1"/>
</dbReference>
<dbReference type="Proteomes" id="UP001165941">
    <property type="component" value="Unassembled WGS sequence"/>
</dbReference>
<evidence type="ECO:0000259" key="1">
    <source>
        <dbReference type="Pfam" id="PF12612"/>
    </source>
</evidence>
<name>A0ABX0SDF3_PONBL</name>
<comment type="caution">
    <text evidence="2">The sequence shown here is derived from an EMBL/GenBank/DDBJ whole genome shotgun (WGS) entry which is preliminary data.</text>
</comment>
<gene>
    <name evidence="2" type="ORF">BU61_11466</name>
</gene>
<evidence type="ECO:0000313" key="3">
    <source>
        <dbReference type="Proteomes" id="UP001165941"/>
    </source>
</evidence>
<reference evidence="2" key="1">
    <citation type="submission" date="2018-05" db="EMBL/GenBank/DDBJ databases">
        <authorList>
            <person name="Pedro S.L.S."/>
            <person name="Freitas R.C."/>
            <person name="Barreto A.S."/>
            <person name="Lima A.O.S."/>
        </authorList>
    </citation>
    <scope>NUCLEOTIDE SEQUENCE</scope>
    <source>
        <strain evidence="2">BP203</strain>
        <tissue evidence="2">Muscle</tissue>
    </source>
</reference>
<feature type="domain" description="Tubulin-folding cofactor D C-terminal" evidence="1">
    <location>
        <begin position="25"/>
        <end position="123"/>
    </location>
</feature>
<accession>A0ABX0SDF3</accession>
<organism evidence="2 3">
    <name type="scientific">Pontoporia blainvillei</name>
    <name type="common">Franciscana</name>
    <name type="synonym">Delphinus blainvillei</name>
    <dbReference type="NCBI Taxonomy" id="48723"/>
    <lineage>
        <taxon>Eukaryota</taxon>
        <taxon>Metazoa</taxon>
        <taxon>Chordata</taxon>
        <taxon>Craniata</taxon>
        <taxon>Vertebrata</taxon>
        <taxon>Euteleostomi</taxon>
        <taxon>Mammalia</taxon>
        <taxon>Eutheria</taxon>
        <taxon>Laurasiatheria</taxon>
        <taxon>Artiodactyla</taxon>
        <taxon>Whippomorpha</taxon>
        <taxon>Cetacea</taxon>
        <taxon>Odontoceti</taxon>
        <taxon>Pontoporiidae</taxon>
        <taxon>Pontoporia</taxon>
    </lineage>
</organism>
<proteinExistence type="predicted"/>
<keyword evidence="3" id="KW-1185">Reference proteome</keyword>
<protein>
    <submittedName>
        <fullName evidence="2">Tubulin-specific chaperone D</fullName>
    </submittedName>
</protein>
<dbReference type="InterPro" id="IPR022577">
    <property type="entry name" value="TBCD_C"/>
</dbReference>
<dbReference type="EMBL" id="PGGH01411076">
    <property type="protein sequence ID" value="NIG61969.1"/>
    <property type="molecule type" value="Genomic_DNA"/>
</dbReference>
<dbReference type="PANTHER" id="PTHR12658:SF0">
    <property type="entry name" value="TUBULIN-SPECIFIC CHAPERONE D"/>
    <property type="match status" value="1"/>
</dbReference>
<dbReference type="PANTHER" id="PTHR12658">
    <property type="entry name" value="BETA-TUBULIN COFACTOR D"/>
    <property type="match status" value="1"/>
</dbReference>
<sequence length="216" mass="23437">MTSLMDLTLLLARDQPELIEAPVCQRVMCCLAQQASEKIDRFRAHAARVFLALLHWDGPAIPHVPHRQELERLFPRSAVASVNWGAPSQAFPRVARLLGLAAYRYHVLLGLAVSVGGLTESTHFVNCFSKKMEGRPKSPTSELGMFPAPSEGAVPGLRSQLSQSIWAPGYRRMAAGPLMQALGLSLGCTDGSQQTDTQAIGLCSFREQLSGGIEDV</sequence>
<dbReference type="InterPro" id="IPR033162">
    <property type="entry name" value="TBCD"/>
</dbReference>